<dbReference type="Pfam" id="PF04775">
    <property type="entry name" value="Bile_Hydr_Trans"/>
    <property type="match status" value="1"/>
</dbReference>
<feature type="active site" description="Charge relay system" evidence="3">
    <location>
        <position position="329"/>
    </location>
</feature>
<gene>
    <name evidence="7" type="primary">BAAT</name>
</gene>
<dbReference type="SUPFAM" id="SSF53474">
    <property type="entry name" value="alpha/beta-Hydrolases"/>
    <property type="match status" value="1"/>
</dbReference>
<dbReference type="PANTHER" id="PTHR10824">
    <property type="entry name" value="ACYL-COENZYME A THIOESTERASE-RELATED"/>
    <property type="match status" value="1"/>
</dbReference>
<evidence type="ECO:0000256" key="2">
    <source>
        <dbReference type="ARBA" id="ARBA00022832"/>
    </source>
</evidence>
<name>A0A8B7AKJ5_ORYAF</name>
<dbReference type="InterPro" id="IPR014940">
    <property type="entry name" value="BAAT_C"/>
</dbReference>
<evidence type="ECO:0000313" key="6">
    <source>
        <dbReference type="Proteomes" id="UP000694850"/>
    </source>
</evidence>
<accession>A0A8B7AKJ5</accession>
<keyword evidence="6" id="KW-1185">Reference proteome</keyword>
<dbReference type="InterPro" id="IPR006862">
    <property type="entry name" value="Thio_Ohase/aa_AcTrfase"/>
</dbReference>
<dbReference type="Gene3D" id="2.60.40.2240">
    <property type="entry name" value="Acyl-CoA thioester hydrolase/BAAT N-terminal domain"/>
    <property type="match status" value="1"/>
</dbReference>
<dbReference type="GO" id="GO:0006637">
    <property type="term" value="P:acyl-CoA metabolic process"/>
    <property type="evidence" value="ECO:0007669"/>
    <property type="project" value="InterPro"/>
</dbReference>
<dbReference type="Proteomes" id="UP000694850">
    <property type="component" value="Unplaced"/>
</dbReference>
<evidence type="ECO:0000256" key="3">
    <source>
        <dbReference type="PIRSR" id="PIRSR016521-1"/>
    </source>
</evidence>
<feature type="active site" description="Charge relay system" evidence="3">
    <location>
        <position position="235"/>
    </location>
</feature>
<evidence type="ECO:0000259" key="5">
    <source>
        <dbReference type="Pfam" id="PF08840"/>
    </source>
</evidence>
<organism evidence="6 7">
    <name type="scientific">Orycteropus afer afer</name>
    <dbReference type="NCBI Taxonomy" id="1230840"/>
    <lineage>
        <taxon>Eukaryota</taxon>
        <taxon>Metazoa</taxon>
        <taxon>Chordata</taxon>
        <taxon>Craniata</taxon>
        <taxon>Vertebrata</taxon>
        <taxon>Euteleostomi</taxon>
        <taxon>Mammalia</taxon>
        <taxon>Eutheria</taxon>
        <taxon>Afrotheria</taxon>
        <taxon>Tubulidentata</taxon>
        <taxon>Orycteropodidae</taxon>
        <taxon>Orycteropus</taxon>
    </lineage>
</organism>
<dbReference type="Gene3D" id="3.40.50.1820">
    <property type="entry name" value="alpha/beta hydrolase"/>
    <property type="match status" value="1"/>
</dbReference>
<dbReference type="RefSeq" id="XP_007948518.1">
    <property type="nucleotide sequence ID" value="XM_007950327.1"/>
</dbReference>
<feature type="domain" description="BAAT/Acyl-CoA thioester hydrolase C-terminal" evidence="5">
    <location>
        <begin position="207"/>
        <end position="412"/>
    </location>
</feature>
<evidence type="ECO:0000259" key="4">
    <source>
        <dbReference type="Pfam" id="PF04775"/>
    </source>
</evidence>
<dbReference type="GO" id="GO:0005777">
    <property type="term" value="C:peroxisome"/>
    <property type="evidence" value="ECO:0007669"/>
    <property type="project" value="TreeGrafter"/>
</dbReference>
<proteinExistence type="inferred from homology"/>
<dbReference type="CTD" id="570"/>
<comment type="similarity">
    <text evidence="1">Belongs to the C/M/P thioester hydrolase family.</text>
</comment>
<dbReference type="Pfam" id="PF08840">
    <property type="entry name" value="BAAT_C"/>
    <property type="match status" value="1"/>
</dbReference>
<feature type="active site" description="Charge relay system" evidence="3">
    <location>
        <position position="363"/>
    </location>
</feature>
<dbReference type="GO" id="GO:0006631">
    <property type="term" value="P:fatty acid metabolic process"/>
    <property type="evidence" value="ECO:0007669"/>
    <property type="project" value="UniProtKB-KW"/>
</dbReference>
<reference evidence="7" key="1">
    <citation type="submission" date="2025-08" db="UniProtKB">
        <authorList>
            <consortium name="RefSeq"/>
        </authorList>
    </citation>
    <scope>IDENTIFICATION</scope>
</reference>
<dbReference type="GeneID" id="103205061"/>
<dbReference type="InterPro" id="IPR042490">
    <property type="entry name" value="Thio_Ohase/BAAT_N"/>
</dbReference>
<dbReference type="FunFam" id="2.60.40.2240:FF:000001">
    <property type="entry name" value="acyl-coenzyme A thioesterase 4"/>
    <property type="match status" value="1"/>
</dbReference>
<dbReference type="FunFam" id="3.40.50.1820:FF:000024">
    <property type="entry name" value="acyl-coenzyme A thioesterase 4"/>
    <property type="match status" value="1"/>
</dbReference>
<keyword evidence="2" id="KW-0443">Lipid metabolism</keyword>
<evidence type="ECO:0000313" key="7">
    <source>
        <dbReference type="RefSeq" id="XP_007948518.1"/>
    </source>
</evidence>
<dbReference type="PANTHER" id="PTHR10824:SF18">
    <property type="entry name" value="BILE ACID-COA:AMINO ACID N-ACYLTRANSFERASE"/>
    <property type="match status" value="1"/>
</dbReference>
<keyword evidence="2" id="KW-0276">Fatty acid metabolism</keyword>
<sequence length="419" mass="46274">MIQLTATPPSALVDEPVHIRATGLCPSQMVVFVASLKDEKGNMFHSQACYQANEDGEVDLEHAAALGGDYVGVHPMGLFWSMKSEKILVRLIKRDVMNSPFQVQLKLYDLDVPSVRLIESTPVASLTVERWYVAPGVTRTEVREGRIRGTLFLPPGDGCFPAVIDLFGGIGGLLEFRSSLLASRGFASLALAYFDYEDLPTTLEKLDLEYFEEAVNFLLRHPKVLGPGIGIVSICKGAEIGLSMAIHLKQVTATVLINGPNFVFTNFQEYRGQIIQPLPCTSHLLSRNALGLLEFYQSLGDPQAEANKPFLLPVEKAQGHLLFIVGEEDRNLNSKVFAECAIEQLKSNGRNNWTLLSYPGAGHLIQPPYSPLCYGSWVSNLPIAWGGEVIPHAAAQEHSWKEIQKFLRKHLIPVPTSHF</sequence>
<dbReference type="InterPro" id="IPR016662">
    <property type="entry name" value="Acyl-CoA_thioEstase_long-chain"/>
</dbReference>
<dbReference type="PIRSF" id="PIRSF016521">
    <property type="entry name" value="Acyl-CoA_hydro"/>
    <property type="match status" value="1"/>
</dbReference>
<feature type="domain" description="Acyl-CoA thioester hydrolase/bile acid-CoA amino acid N-acetyltransferase" evidence="4">
    <location>
        <begin position="14"/>
        <end position="144"/>
    </location>
</feature>
<protein>
    <submittedName>
        <fullName evidence="7">Bile acid-CoA:amino acid N-acyltransferase</fullName>
    </submittedName>
</protein>
<dbReference type="GO" id="GO:0047617">
    <property type="term" value="F:fatty acyl-CoA hydrolase activity"/>
    <property type="evidence" value="ECO:0007669"/>
    <property type="project" value="TreeGrafter"/>
</dbReference>
<dbReference type="AlphaFoldDB" id="A0A8B7AKJ5"/>
<evidence type="ECO:0000256" key="1">
    <source>
        <dbReference type="ARBA" id="ARBA00006538"/>
    </source>
</evidence>
<dbReference type="InterPro" id="IPR029058">
    <property type="entry name" value="AB_hydrolase_fold"/>
</dbReference>
<dbReference type="OrthoDB" id="6347013at2759"/>